<dbReference type="PANTHER" id="PTHR36141">
    <property type="entry name" value="OS08G0148500 PROTEIN"/>
    <property type="match status" value="1"/>
</dbReference>
<sequence length="391" mass="43313">MAQPRYLPHIFSNEAENYIATTAVDSVFLVEVDIRHFHVPDDQPRYKQMCKNMYASISNRVLPKTPPENETGGPSKASKTNQSDGPSASRGKGKKKGPSTTTSKEMESSTSELAPETEPKQKPQPEPKQGLTTNITQGTRQRQATGFVIARRANIIKILTCAHIIEDVYTKDKHEVTLQELNAAFTFDVQCVHQERRLLATPSPLPTSRRLRSLTNAMVVAIDTSKDLLVLQVNADDILLSNSQTCTCEHAPINIALAPPRIREKVMLLGWPPQRSESSTEGCVSYLKRTYDAVCDIDFNVKGYTMRLMEVSGLVCGHGYSGGPLLNNEMEFVGTYHGTIEMKGYSVSLGDIRRFLAQFEVLTGGWPAANQRGNVMSLKSQMIPNSHSMVQ</sequence>
<evidence type="ECO:0000256" key="1">
    <source>
        <dbReference type="SAM" id="MobiDB-lite"/>
    </source>
</evidence>
<accession>B8AYE3</accession>
<feature type="region of interest" description="Disordered" evidence="1">
    <location>
        <begin position="59"/>
        <end position="141"/>
    </location>
</feature>
<dbReference type="AlphaFoldDB" id="B8AYE3"/>
<name>B8AYE3_ORYSI</name>
<dbReference type="Pfam" id="PF13365">
    <property type="entry name" value="Trypsin_2"/>
    <property type="match status" value="1"/>
</dbReference>
<proteinExistence type="predicted"/>
<protein>
    <submittedName>
        <fullName evidence="2">Uncharacterized protein</fullName>
    </submittedName>
</protein>
<gene>
    <name evidence="2" type="ORF">OsI_18560</name>
</gene>
<dbReference type="OMA" id="EHAPINI"/>
<dbReference type="Gramene" id="BGIOSGA018764-TA">
    <property type="protein sequence ID" value="BGIOSGA018764-PA"/>
    <property type="gene ID" value="BGIOSGA018764"/>
</dbReference>
<feature type="compositionally biased region" description="Polar residues" evidence="1">
    <location>
        <begin position="130"/>
        <end position="141"/>
    </location>
</feature>
<dbReference type="HOGENOM" id="CLU_062121_0_0_1"/>
<evidence type="ECO:0000313" key="2">
    <source>
        <dbReference type="EMBL" id="EEC78572.1"/>
    </source>
</evidence>
<dbReference type="InterPro" id="IPR009003">
    <property type="entry name" value="Peptidase_S1_PA"/>
</dbReference>
<dbReference type="PANTHER" id="PTHR36141:SF4">
    <property type="entry name" value="OS08G0148566 PROTEIN"/>
    <property type="match status" value="1"/>
</dbReference>
<dbReference type="EMBL" id="CM000130">
    <property type="protein sequence ID" value="EEC78572.1"/>
    <property type="molecule type" value="Genomic_DNA"/>
</dbReference>
<dbReference type="InterPro" id="IPR043504">
    <property type="entry name" value="Peptidase_S1_PA_chymotrypsin"/>
</dbReference>
<dbReference type="Proteomes" id="UP000007015">
    <property type="component" value="Chromosome 5"/>
</dbReference>
<feature type="compositionally biased region" description="Low complexity" evidence="1">
    <location>
        <begin position="98"/>
        <end position="112"/>
    </location>
</feature>
<reference evidence="2 3" key="1">
    <citation type="journal article" date="2005" name="PLoS Biol.">
        <title>The genomes of Oryza sativa: a history of duplications.</title>
        <authorList>
            <person name="Yu J."/>
            <person name="Wang J."/>
            <person name="Lin W."/>
            <person name="Li S."/>
            <person name="Li H."/>
            <person name="Zhou J."/>
            <person name="Ni P."/>
            <person name="Dong W."/>
            <person name="Hu S."/>
            <person name="Zeng C."/>
            <person name="Zhang J."/>
            <person name="Zhang Y."/>
            <person name="Li R."/>
            <person name="Xu Z."/>
            <person name="Li S."/>
            <person name="Li X."/>
            <person name="Zheng H."/>
            <person name="Cong L."/>
            <person name="Lin L."/>
            <person name="Yin J."/>
            <person name="Geng J."/>
            <person name="Li G."/>
            <person name="Shi J."/>
            <person name="Liu J."/>
            <person name="Lv H."/>
            <person name="Li J."/>
            <person name="Wang J."/>
            <person name="Deng Y."/>
            <person name="Ran L."/>
            <person name="Shi X."/>
            <person name="Wang X."/>
            <person name="Wu Q."/>
            <person name="Li C."/>
            <person name="Ren X."/>
            <person name="Wang J."/>
            <person name="Wang X."/>
            <person name="Li D."/>
            <person name="Liu D."/>
            <person name="Zhang X."/>
            <person name="Ji Z."/>
            <person name="Zhao W."/>
            <person name="Sun Y."/>
            <person name="Zhang Z."/>
            <person name="Bao J."/>
            <person name="Han Y."/>
            <person name="Dong L."/>
            <person name="Ji J."/>
            <person name="Chen P."/>
            <person name="Wu S."/>
            <person name="Liu J."/>
            <person name="Xiao Y."/>
            <person name="Bu D."/>
            <person name="Tan J."/>
            <person name="Yang L."/>
            <person name="Ye C."/>
            <person name="Zhang J."/>
            <person name="Xu J."/>
            <person name="Zhou Y."/>
            <person name="Yu Y."/>
            <person name="Zhang B."/>
            <person name="Zhuang S."/>
            <person name="Wei H."/>
            <person name="Liu B."/>
            <person name="Lei M."/>
            <person name="Yu H."/>
            <person name="Li Y."/>
            <person name="Xu H."/>
            <person name="Wei S."/>
            <person name="He X."/>
            <person name="Fang L."/>
            <person name="Zhang Z."/>
            <person name="Zhang Y."/>
            <person name="Huang X."/>
            <person name="Su Z."/>
            <person name="Tong W."/>
            <person name="Li J."/>
            <person name="Tong Z."/>
            <person name="Li S."/>
            <person name="Ye J."/>
            <person name="Wang L."/>
            <person name="Fang L."/>
            <person name="Lei T."/>
            <person name="Chen C."/>
            <person name="Chen H."/>
            <person name="Xu Z."/>
            <person name="Li H."/>
            <person name="Huang H."/>
            <person name="Zhang F."/>
            <person name="Xu H."/>
            <person name="Li N."/>
            <person name="Zhao C."/>
            <person name="Li S."/>
            <person name="Dong L."/>
            <person name="Huang Y."/>
            <person name="Li L."/>
            <person name="Xi Y."/>
            <person name="Qi Q."/>
            <person name="Li W."/>
            <person name="Zhang B."/>
            <person name="Hu W."/>
            <person name="Zhang Y."/>
            <person name="Tian X."/>
            <person name="Jiao Y."/>
            <person name="Liang X."/>
            <person name="Jin J."/>
            <person name="Gao L."/>
            <person name="Zheng W."/>
            <person name="Hao B."/>
            <person name="Liu S."/>
            <person name="Wang W."/>
            <person name="Yuan L."/>
            <person name="Cao M."/>
            <person name="McDermott J."/>
            <person name="Samudrala R."/>
            <person name="Wang J."/>
            <person name="Wong G.K."/>
            <person name="Yang H."/>
        </authorList>
    </citation>
    <scope>NUCLEOTIDE SEQUENCE [LARGE SCALE GENOMIC DNA]</scope>
    <source>
        <strain evidence="3">cv. 93-11</strain>
    </source>
</reference>
<evidence type="ECO:0000313" key="3">
    <source>
        <dbReference type="Proteomes" id="UP000007015"/>
    </source>
</evidence>
<dbReference type="Gene3D" id="2.40.10.10">
    <property type="entry name" value="Trypsin-like serine proteases"/>
    <property type="match status" value="2"/>
</dbReference>
<dbReference type="SUPFAM" id="SSF50494">
    <property type="entry name" value="Trypsin-like serine proteases"/>
    <property type="match status" value="1"/>
</dbReference>
<keyword evidence="3" id="KW-1185">Reference proteome</keyword>
<organism evidence="2 3">
    <name type="scientific">Oryza sativa subsp. indica</name>
    <name type="common">Rice</name>
    <dbReference type="NCBI Taxonomy" id="39946"/>
    <lineage>
        <taxon>Eukaryota</taxon>
        <taxon>Viridiplantae</taxon>
        <taxon>Streptophyta</taxon>
        <taxon>Embryophyta</taxon>
        <taxon>Tracheophyta</taxon>
        <taxon>Spermatophyta</taxon>
        <taxon>Magnoliopsida</taxon>
        <taxon>Liliopsida</taxon>
        <taxon>Poales</taxon>
        <taxon>Poaceae</taxon>
        <taxon>BOP clade</taxon>
        <taxon>Oryzoideae</taxon>
        <taxon>Oryzeae</taxon>
        <taxon>Oryzinae</taxon>
        <taxon>Oryza</taxon>
        <taxon>Oryza sativa</taxon>
    </lineage>
</organism>